<dbReference type="PANTHER" id="PTHR46797:SF24">
    <property type="entry name" value="DNA-BINDING PHAGE PROTEIN"/>
    <property type="match status" value="1"/>
</dbReference>
<dbReference type="HOGENOM" id="CLU_066192_17_5_9"/>
<sequence>MKNKTNVAAAVGERIRQFRTRQHLSQEELAFASEIHPAYIGKVERGEKCPTIETVSKIANGLKVSIPKLLDIDSNTEVGEEDAFHRIKVAMNGLSPEQMVKIAQIVEEITDFTQEPS</sequence>
<comment type="caution">
    <text evidence="3">The sequence shown here is derived from an EMBL/GenBank/DDBJ whole genome shotgun (WGS) entry which is preliminary data.</text>
</comment>
<dbReference type="Gene3D" id="1.10.260.40">
    <property type="entry name" value="lambda repressor-like DNA-binding domains"/>
    <property type="match status" value="1"/>
</dbReference>
<dbReference type="STRING" id="411473.RUMCAL_01340"/>
<dbReference type="AlphaFoldDB" id="U2KCF7"/>
<gene>
    <name evidence="3" type="ORF">RUMCAL_01340</name>
</gene>
<proteinExistence type="predicted"/>
<dbReference type="Proteomes" id="UP000016662">
    <property type="component" value="Unassembled WGS sequence"/>
</dbReference>
<dbReference type="GO" id="GO:0005829">
    <property type="term" value="C:cytosol"/>
    <property type="evidence" value="ECO:0007669"/>
    <property type="project" value="TreeGrafter"/>
</dbReference>
<organism evidence="3 4">
    <name type="scientific">Ruminococcus callidus ATCC 27760</name>
    <dbReference type="NCBI Taxonomy" id="411473"/>
    <lineage>
        <taxon>Bacteria</taxon>
        <taxon>Bacillati</taxon>
        <taxon>Bacillota</taxon>
        <taxon>Clostridia</taxon>
        <taxon>Eubacteriales</taxon>
        <taxon>Oscillospiraceae</taxon>
        <taxon>Ruminococcus</taxon>
    </lineage>
</organism>
<evidence type="ECO:0000256" key="1">
    <source>
        <dbReference type="ARBA" id="ARBA00023125"/>
    </source>
</evidence>
<dbReference type="GO" id="GO:0003677">
    <property type="term" value="F:DNA binding"/>
    <property type="evidence" value="ECO:0007669"/>
    <property type="project" value="UniProtKB-KW"/>
</dbReference>
<evidence type="ECO:0000259" key="2">
    <source>
        <dbReference type="PROSITE" id="PS50943"/>
    </source>
</evidence>
<dbReference type="Pfam" id="PF01381">
    <property type="entry name" value="HTH_3"/>
    <property type="match status" value="1"/>
</dbReference>
<dbReference type="EMBL" id="AWVF01000175">
    <property type="protein sequence ID" value="ERJ96206.1"/>
    <property type="molecule type" value="Genomic_DNA"/>
</dbReference>
<dbReference type="PROSITE" id="PS50943">
    <property type="entry name" value="HTH_CROC1"/>
    <property type="match status" value="1"/>
</dbReference>
<feature type="domain" description="HTH cro/C1-type" evidence="2">
    <location>
        <begin position="15"/>
        <end position="69"/>
    </location>
</feature>
<dbReference type="eggNOG" id="COG1396">
    <property type="taxonomic scope" value="Bacteria"/>
</dbReference>
<evidence type="ECO:0000313" key="4">
    <source>
        <dbReference type="Proteomes" id="UP000016662"/>
    </source>
</evidence>
<dbReference type="InterPro" id="IPR001387">
    <property type="entry name" value="Cro/C1-type_HTH"/>
</dbReference>
<dbReference type="InterPro" id="IPR050807">
    <property type="entry name" value="TransReg_Diox_bact_type"/>
</dbReference>
<dbReference type="OrthoDB" id="1692255at2"/>
<reference evidence="3 4" key="1">
    <citation type="submission" date="2013-07" db="EMBL/GenBank/DDBJ databases">
        <authorList>
            <person name="Weinstock G."/>
            <person name="Sodergren E."/>
            <person name="Wylie T."/>
            <person name="Fulton L."/>
            <person name="Fulton R."/>
            <person name="Fronick C."/>
            <person name="O'Laughlin M."/>
            <person name="Godfrey J."/>
            <person name="Miner T."/>
            <person name="Herter B."/>
            <person name="Appelbaum E."/>
            <person name="Cordes M."/>
            <person name="Lek S."/>
            <person name="Wollam A."/>
            <person name="Pepin K.H."/>
            <person name="Palsikar V.B."/>
            <person name="Mitreva M."/>
            <person name="Wilson R.K."/>
        </authorList>
    </citation>
    <scope>NUCLEOTIDE SEQUENCE [LARGE SCALE GENOMIC DNA]</scope>
    <source>
        <strain evidence="3 4">ATCC 27760</strain>
    </source>
</reference>
<protein>
    <submittedName>
        <fullName evidence="3">DNA-binding helix-turn-helix protein</fullName>
    </submittedName>
</protein>
<dbReference type="SUPFAM" id="SSF47413">
    <property type="entry name" value="lambda repressor-like DNA-binding domains"/>
    <property type="match status" value="1"/>
</dbReference>
<dbReference type="PATRIC" id="fig|411473.3.peg.1087"/>
<dbReference type="GO" id="GO:0003700">
    <property type="term" value="F:DNA-binding transcription factor activity"/>
    <property type="evidence" value="ECO:0007669"/>
    <property type="project" value="TreeGrafter"/>
</dbReference>
<dbReference type="PANTHER" id="PTHR46797">
    <property type="entry name" value="HTH-TYPE TRANSCRIPTIONAL REGULATOR"/>
    <property type="match status" value="1"/>
</dbReference>
<keyword evidence="4" id="KW-1185">Reference proteome</keyword>
<dbReference type="RefSeq" id="WP_021682825.1">
    <property type="nucleotide sequence ID" value="NZ_KI260449.1"/>
</dbReference>
<dbReference type="CDD" id="cd00093">
    <property type="entry name" value="HTH_XRE"/>
    <property type="match status" value="1"/>
</dbReference>
<name>U2KCF7_9FIRM</name>
<dbReference type="SMART" id="SM00530">
    <property type="entry name" value="HTH_XRE"/>
    <property type="match status" value="1"/>
</dbReference>
<dbReference type="InterPro" id="IPR010982">
    <property type="entry name" value="Lambda_DNA-bd_dom_sf"/>
</dbReference>
<keyword evidence="1 3" id="KW-0238">DNA-binding</keyword>
<evidence type="ECO:0000313" key="3">
    <source>
        <dbReference type="EMBL" id="ERJ96206.1"/>
    </source>
</evidence>
<accession>U2KCF7</accession>